<sequence>MGLVDLQGVVDEGAVVVDECGLEFDAGEMKGKGFYYMGL</sequence>
<comment type="caution">
    <text evidence="1">The sequence shown here is derived from an EMBL/GenBank/DDBJ whole genome shotgun (WGS) entry which is preliminary data.</text>
</comment>
<proteinExistence type="predicted"/>
<name>A0A8B3S2A6_9EURY</name>
<protein>
    <submittedName>
        <fullName evidence="1">Uncharacterized protein</fullName>
    </submittedName>
</protein>
<dbReference type="EMBL" id="RPGO01000032">
    <property type="protein sequence ID" value="RZB29134.1"/>
    <property type="molecule type" value="Genomic_DNA"/>
</dbReference>
<organism evidence="1 2">
    <name type="scientific">Candidatus Argoarchaeum ethanivorans</name>
    <dbReference type="NCBI Taxonomy" id="2608793"/>
    <lineage>
        <taxon>Archaea</taxon>
        <taxon>Methanobacteriati</taxon>
        <taxon>Methanobacteriota</taxon>
        <taxon>Stenosarchaea group</taxon>
        <taxon>Methanomicrobia</taxon>
        <taxon>Methanosarcinales</taxon>
        <taxon>Methanosarcinales incertae sedis</taxon>
        <taxon>GOM Arc I cluster</taxon>
        <taxon>Candidatus Argoarchaeum</taxon>
    </lineage>
</organism>
<dbReference type="AlphaFoldDB" id="A0A8B3S2A6"/>
<evidence type="ECO:0000313" key="1">
    <source>
        <dbReference type="EMBL" id="RZB29134.1"/>
    </source>
</evidence>
<accession>A0A8B3S2A6</accession>
<dbReference type="Proteomes" id="UP000291831">
    <property type="component" value="Unassembled WGS sequence"/>
</dbReference>
<reference evidence="2" key="1">
    <citation type="submission" date="2019-01" db="EMBL/GenBank/DDBJ databases">
        <title>Anaerobic oxidation of ethane by archaea from a marine hydrocarbon seep.</title>
        <authorList>
            <person name="Musat F."/>
        </authorList>
    </citation>
    <scope>NUCLEOTIDE SEQUENCE [LARGE SCALE GENOMIC DNA]</scope>
</reference>
<evidence type="ECO:0000313" key="2">
    <source>
        <dbReference type="Proteomes" id="UP000291831"/>
    </source>
</evidence>
<gene>
    <name evidence="1" type="ORF">AEth_01466</name>
</gene>